<dbReference type="GO" id="GO:0030170">
    <property type="term" value="F:pyridoxal phosphate binding"/>
    <property type="evidence" value="ECO:0007669"/>
    <property type="project" value="UniProtKB-UniRule"/>
</dbReference>
<evidence type="ECO:0000256" key="6">
    <source>
        <dbReference type="PIRNR" id="PIRNR038800"/>
    </source>
</evidence>
<dbReference type="PANTHER" id="PTHR14084">
    <property type="entry name" value="KYNURENINASE"/>
    <property type="match status" value="1"/>
</dbReference>
<comment type="catalytic activity">
    <reaction evidence="4 6">
        <text>L-kynurenine + H2O = anthranilate + L-alanine + H(+)</text>
        <dbReference type="Rhea" id="RHEA:16813"/>
        <dbReference type="ChEBI" id="CHEBI:15377"/>
        <dbReference type="ChEBI" id="CHEBI:15378"/>
        <dbReference type="ChEBI" id="CHEBI:16567"/>
        <dbReference type="ChEBI" id="CHEBI:57959"/>
        <dbReference type="ChEBI" id="CHEBI:57972"/>
        <dbReference type="EC" id="3.7.1.3"/>
    </reaction>
</comment>
<dbReference type="GO" id="GO:0030429">
    <property type="term" value="F:kynureninase activity"/>
    <property type="evidence" value="ECO:0007669"/>
    <property type="project" value="UniProtKB-UniRule"/>
</dbReference>
<dbReference type="GO" id="GO:0019805">
    <property type="term" value="P:quinolinate biosynthetic process"/>
    <property type="evidence" value="ECO:0007669"/>
    <property type="project" value="UniProtKB-UniRule"/>
</dbReference>
<evidence type="ECO:0000313" key="7">
    <source>
        <dbReference type="EMBL" id="MBR7836522.1"/>
    </source>
</evidence>
<dbReference type="RefSeq" id="WP_212530997.1">
    <property type="nucleotide sequence ID" value="NZ_JAGSOG010000146.1"/>
</dbReference>
<dbReference type="InterPro" id="IPR010111">
    <property type="entry name" value="Kynureninase"/>
</dbReference>
<dbReference type="NCBIfam" id="TIGR01814">
    <property type="entry name" value="kynureninase"/>
    <property type="match status" value="1"/>
</dbReference>
<dbReference type="Gene3D" id="3.90.1150.10">
    <property type="entry name" value="Aspartate Aminotransferase, domain 1"/>
    <property type="match status" value="1"/>
</dbReference>
<evidence type="ECO:0000313" key="8">
    <source>
        <dbReference type="Proteomes" id="UP000675781"/>
    </source>
</evidence>
<organism evidence="7 8">
    <name type="scientific">Actinospica durhamensis</name>
    <dbReference type="NCBI Taxonomy" id="1508375"/>
    <lineage>
        <taxon>Bacteria</taxon>
        <taxon>Bacillati</taxon>
        <taxon>Actinomycetota</taxon>
        <taxon>Actinomycetes</taxon>
        <taxon>Catenulisporales</taxon>
        <taxon>Actinospicaceae</taxon>
        <taxon>Actinospica</taxon>
    </lineage>
</organism>
<comment type="subunit">
    <text evidence="4 6">Homodimer.</text>
</comment>
<name>A0A941ER93_9ACTN</name>
<dbReference type="GO" id="GO:0097053">
    <property type="term" value="P:L-kynurenine catabolic process"/>
    <property type="evidence" value="ECO:0007669"/>
    <property type="project" value="UniProtKB-UniRule"/>
</dbReference>
<dbReference type="HAMAP" id="MF_01970">
    <property type="entry name" value="Kynureninase"/>
    <property type="match status" value="1"/>
</dbReference>
<evidence type="ECO:0000256" key="3">
    <source>
        <dbReference type="ARBA" id="ARBA00022898"/>
    </source>
</evidence>
<sequence length="414" mass="44001">MTTTTETNAAGATPDASWAERAAALDAANPLAPCRERFLLPEGVTYLDGNSLGALPAAVPEAVRDGVARQWGEGLIGSWFGEQARWWELPHRLGDRVGALLGAAPEQTVVGDSTSVQIFNTLVAAARLRPGRGVLLTDAGHFPTDAYLADSVGELLGLRVERVRPQEFADAIARHGEDLAVAAFPAVDFATGERWDIPALTRAAHEVGAVAVWDLCHAAGAFPLELDAWDVDFAVGCTYKYLSGGPGAPAFVYANRRHHMQMHQPLTGWTGHAEPFAMHGTYTPAEGVGRARIGTPTILSMLALEAAIGAFDGVDLEVLRAQSLSLTGFFIECCDALLAGRGFALVTPREPERRGGQVTLRHPDAATLVPAAAARGVVGDKREPDLLRYGFNALYNTHADALRAARTLAELCEG</sequence>
<dbReference type="Gene3D" id="3.40.640.10">
    <property type="entry name" value="Type I PLP-dependent aspartate aminotransferase-like (Major domain)"/>
    <property type="match status" value="1"/>
</dbReference>
<dbReference type="AlphaFoldDB" id="A0A941ER93"/>
<comment type="pathway">
    <text evidence="4 6">Cofactor biosynthesis; NAD(+) biosynthesis; quinolinate from L-kynurenine: step 2/3.</text>
</comment>
<dbReference type="GO" id="GO:0043420">
    <property type="term" value="P:anthranilate metabolic process"/>
    <property type="evidence" value="ECO:0007669"/>
    <property type="project" value="TreeGrafter"/>
</dbReference>
<protein>
    <recommendedName>
        <fullName evidence="4 5">Kynureninase</fullName>
        <ecNumber evidence="4 5">3.7.1.3</ecNumber>
    </recommendedName>
    <alternativeName>
        <fullName evidence="4">L-kynurenine hydrolase</fullName>
    </alternativeName>
</protein>
<keyword evidence="2 4" id="KW-0378">Hydrolase</keyword>
<evidence type="ECO:0000256" key="2">
    <source>
        <dbReference type="ARBA" id="ARBA00022801"/>
    </source>
</evidence>
<dbReference type="GO" id="GO:0009435">
    <property type="term" value="P:NAD+ biosynthetic process"/>
    <property type="evidence" value="ECO:0007669"/>
    <property type="project" value="UniProtKB-UniRule"/>
</dbReference>
<dbReference type="InterPro" id="IPR015424">
    <property type="entry name" value="PyrdxlP-dep_Trfase"/>
</dbReference>
<comment type="caution">
    <text evidence="4">Lacks conserved residue(s) required for the propagation of feature annotation.</text>
</comment>
<keyword evidence="3 4" id="KW-0663">Pyridoxal phosphate</keyword>
<comment type="pathway">
    <text evidence="4 6">Amino-acid degradation; L-kynurenine degradation; L-alanine and anthranilate from L-kynurenine: step 1/1.</text>
</comment>
<comment type="catalytic activity">
    <reaction evidence="6">
        <text>3-hydroxy-L-kynurenine + H2O = 3-hydroxyanthranilate + L-alanine + H(+)</text>
        <dbReference type="Rhea" id="RHEA:25143"/>
        <dbReference type="ChEBI" id="CHEBI:15377"/>
        <dbReference type="ChEBI" id="CHEBI:15378"/>
        <dbReference type="ChEBI" id="CHEBI:36559"/>
        <dbReference type="ChEBI" id="CHEBI:57972"/>
        <dbReference type="ChEBI" id="CHEBI:58125"/>
        <dbReference type="EC" id="3.7.1.3"/>
    </reaction>
</comment>
<proteinExistence type="inferred from homology"/>
<gene>
    <name evidence="4 7" type="primary">kynU</name>
    <name evidence="7" type="ORF">KDL01_24805</name>
</gene>
<accession>A0A941ER93</accession>
<dbReference type="EC" id="3.7.1.3" evidence="4 5"/>
<feature type="binding site" evidence="4">
    <location>
        <position position="217"/>
    </location>
    <ligand>
        <name>pyridoxal 5'-phosphate</name>
        <dbReference type="ChEBI" id="CHEBI:597326"/>
    </ligand>
</feature>
<evidence type="ECO:0000256" key="4">
    <source>
        <dbReference type="HAMAP-Rule" id="MF_01970"/>
    </source>
</evidence>
<feature type="binding site" evidence="4">
    <location>
        <position position="114"/>
    </location>
    <ligand>
        <name>pyridoxal 5'-phosphate</name>
        <dbReference type="ChEBI" id="CHEBI:597326"/>
    </ligand>
</feature>
<feature type="binding site" evidence="4">
    <location>
        <position position="214"/>
    </location>
    <ligand>
        <name>pyridoxal 5'-phosphate</name>
        <dbReference type="ChEBI" id="CHEBI:597326"/>
    </ligand>
</feature>
<dbReference type="EMBL" id="JAGSOG010000146">
    <property type="protein sequence ID" value="MBR7836522.1"/>
    <property type="molecule type" value="Genomic_DNA"/>
</dbReference>
<dbReference type="GO" id="GO:0019441">
    <property type="term" value="P:L-tryptophan catabolic process to kynurenine"/>
    <property type="evidence" value="ECO:0007669"/>
    <property type="project" value="TreeGrafter"/>
</dbReference>
<comment type="cofactor">
    <cofactor evidence="4 6">
        <name>pyridoxal 5'-phosphate</name>
        <dbReference type="ChEBI" id="CHEBI:597326"/>
    </cofactor>
</comment>
<comment type="caution">
    <text evidence="7">The sequence shown here is derived from an EMBL/GenBank/DDBJ whole genome shotgun (WGS) entry which is preliminary data.</text>
</comment>
<evidence type="ECO:0000256" key="1">
    <source>
        <dbReference type="ARBA" id="ARBA00022642"/>
    </source>
</evidence>
<reference evidence="7" key="1">
    <citation type="submission" date="2021-04" db="EMBL/GenBank/DDBJ databases">
        <title>Genome based classification of Actinospica acidithermotolerans sp. nov., an actinobacterium isolated from an Indonesian hot spring.</title>
        <authorList>
            <person name="Kusuma A.B."/>
            <person name="Putra K.E."/>
            <person name="Nafisah S."/>
            <person name="Loh J."/>
            <person name="Nouioui I."/>
            <person name="Goodfellow M."/>
        </authorList>
    </citation>
    <scope>NUCLEOTIDE SEQUENCE</scope>
    <source>
        <strain evidence="7">CSCA 57</strain>
    </source>
</reference>
<comment type="function">
    <text evidence="4 6">Catalyzes the cleavage of L-kynurenine (L-Kyn) and L-3-hydroxykynurenine (L-3OHKyn) into anthranilic acid (AA) and 3-hydroxyanthranilic acid (3-OHAA), respectively.</text>
</comment>
<feature type="binding site" evidence="4">
    <location>
        <position position="269"/>
    </location>
    <ligand>
        <name>pyridoxal 5'-phosphate</name>
        <dbReference type="ChEBI" id="CHEBI:597326"/>
    </ligand>
</feature>
<dbReference type="SUPFAM" id="SSF53383">
    <property type="entry name" value="PLP-dependent transferases"/>
    <property type="match status" value="1"/>
</dbReference>
<dbReference type="Proteomes" id="UP000675781">
    <property type="component" value="Unassembled WGS sequence"/>
</dbReference>
<comment type="similarity">
    <text evidence="4 6">Belongs to the kynureninase family.</text>
</comment>
<dbReference type="InterPro" id="IPR015422">
    <property type="entry name" value="PyrdxlP-dep_Trfase_small"/>
</dbReference>
<dbReference type="PIRSF" id="PIRSF038800">
    <property type="entry name" value="KYNU"/>
    <property type="match status" value="1"/>
</dbReference>
<feature type="binding site" evidence="4">
    <location>
        <position position="295"/>
    </location>
    <ligand>
        <name>pyridoxal 5'-phosphate</name>
        <dbReference type="ChEBI" id="CHEBI:597326"/>
    </ligand>
</feature>
<keyword evidence="1 4" id="KW-0662">Pyridine nucleotide biosynthesis</keyword>
<evidence type="ECO:0000256" key="5">
    <source>
        <dbReference type="NCBIfam" id="TIGR01814"/>
    </source>
</evidence>
<feature type="binding site" evidence="4">
    <location>
        <position position="115"/>
    </location>
    <ligand>
        <name>pyridoxal 5'-phosphate</name>
        <dbReference type="ChEBI" id="CHEBI:597326"/>
    </ligand>
</feature>
<keyword evidence="8" id="KW-1185">Reference proteome</keyword>
<dbReference type="PANTHER" id="PTHR14084:SF0">
    <property type="entry name" value="KYNURENINASE"/>
    <property type="match status" value="1"/>
</dbReference>
<feature type="binding site" evidence="4">
    <location>
        <position position="239"/>
    </location>
    <ligand>
        <name>pyridoxal 5'-phosphate</name>
        <dbReference type="ChEBI" id="CHEBI:597326"/>
    </ligand>
</feature>
<dbReference type="Pfam" id="PF22580">
    <property type="entry name" value="KYNU_C"/>
    <property type="match status" value="1"/>
</dbReference>
<feature type="binding site" evidence="4">
    <location>
        <begin position="142"/>
        <end position="145"/>
    </location>
    <ligand>
        <name>pyridoxal 5'-phosphate</name>
        <dbReference type="ChEBI" id="CHEBI:597326"/>
    </ligand>
</feature>
<dbReference type="GO" id="GO:0005737">
    <property type="term" value="C:cytoplasm"/>
    <property type="evidence" value="ECO:0007669"/>
    <property type="project" value="UniProtKB-UniRule"/>
</dbReference>
<feature type="modified residue" description="N6-(pyridoxal phosphate)lysine" evidence="4">
    <location>
        <position position="240"/>
    </location>
</feature>
<dbReference type="InterPro" id="IPR015421">
    <property type="entry name" value="PyrdxlP-dep_Trfase_major"/>
</dbReference>